<reference evidence="3 4" key="1">
    <citation type="journal article" date="2014" name="BMC Genomics">
        <title>Comparative genomics of the major fungal agents of human and animal Sporotrichosis: Sporothrix schenckii and Sporothrix brasiliensis.</title>
        <authorList>
            <person name="Teixeira M.M."/>
            <person name="de Almeida L.G."/>
            <person name="Kubitschek-Barreira P."/>
            <person name="Alves F.L."/>
            <person name="Kioshima E.S."/>
            <person name="Abadio A.K."/>
            <person name="Fernandes L."/>
            <person name="Derengowski L.S."/>
            <person name="Ferreira K.S."/>
            <person name="Souza R.C."/>
            <person name="Ruiz J.C."/>
            <person name="de Andrade N.C."/>
            <person name="Paes H.C."/>
            <person name="Nicola A.M."/>
            <person name="Albuquerque P."/>
            <person name="Gerber A.L."/>
            <person name="Martins V.P."/>
            <person name="Peconick L.D."/>
            <person name="Neto A.V."/>
            <person name="Chaucanez C.B."/>
            <person name="Silva P.A."/>
            <person name="Cunha O.L."/>
            <person name="de Oliveira F.F."/>
            <person name="dos Santos T.C."/>
            <person name="Barros A.L."/>
            <person name="Soares M.A."/>
            <person name="de Oliveira L.M."/>
            <person name="Marini M.M."/>
            <person name="Villalobos-Duno H."/>
            <person name="Cunha M.M."/>
            <person name="de Hoog S."/>
            <person name="da Silveira J.F."/>
            <person name="Henrissat B."/>
            <person name="Nino-Vega G.A."/>
            <person name="Cisalpino P.S."/>
            <person name="Mora-Montes H.M."/>
            <person name="Almeida S.R."/>
            <person name="Stajich J.E."/>
            <person name="Lopes-Bezerra L.M."/>
            <person name="Vasconcelos A.T."/>
            <person name="Felipe M.S."/>
        </authorList>
    </citation>
    <scope>NUCLEOTIDE SEQUENCE [LARGE SCALE GENOMIC DNA]</scope>
    <source>
        <strain evidence="3 4">1099-18</strain>
    </source>
</reference>
<evidence type="ECO:0000313" key="3">
    <source>
        <dbReference type="EMBL" id="KJR83619.1"/>
    </source>
</evidence>
<sequence length="105" mass="11603">MHYTPHYHAPPIQTKSEEFRRGMGPPVLEGSLWYHVVLIVLACIVGIIYDMLKTKKREEADKTDPQLSEPCWPVPPPVSATSAATVSASDKPAVHKKKGKGKKKA</sequence>
<keyword evidence="2" id="KW-0472">Membrane</keyword>
<keyword evidence="2" id="KW-0812">Transmembrane</keyword>
<dbReference type="GeneID" id="27666777"/>
<keyword evidence="2" id="KW-1133">Transmembrane helix</keyword>
<evidence type="ECO:0000256" key="2">
    <source>
        <dbReference type="SAM" id="Phobius"/>
    </source>
</evidence>
<dbReference type="EMBL" id="AXCR01000010">
    <property type="protein sequence ID" value="KJR83619.1"/>
    <property type="molecule type" value="Genomic_DNA"/>
</dbReference>
<reference evidence="3 4" key="2">
    <citation type="journal article" date="2015" name="Eukaryot. Cell">
        <title>Asexual propagation of a virulent clone complex in a human and feline outbreak of sporotrichosis.</title>
        <authorList>
            <person name="Teixeira Mde M."/>
            <person name="Rodrigues A.M."/>
            <person name="Tsui C.K."/>
            <person name="de Almeida L.G."/>
            <person name="Van Diepeningen A.D."/>
            <person name="van den Ende B.G."/>
            <person name="Fernandes G.F."/>
            <person name="Kano R."/>
            <person name="Hamelin R.C."/>
            <person name="Lopes-Bezerra L.M."/>
            <person name="Vasconcelos A.T."/>
            <person name="de Hoog S."/>
            <person name="de Camargo Z.P."/>
            <person name="Felipe M.S."/>
        </authorList>
    </citation>
    <scope>NUCLEOTIDE SEQUENCE [LARGE SCALE GENOMIC DNA]</scope>
    <source>
        <strain evidence="3 4">1099-18</strain>
    </source>
</reference>
<feature type="region of interest" description="Disordered" evidence="1">
    <location>
        <begin position="58"/>
        <end position="105"/>
    </location>
</feature>
<gene>
    <name evidence="3" type="ORF">SPSK_04702</name>
</gene>
<feature type="transmembrane region" description="Helical" evidence="2">
    <location>
        <begin position="32"/>
        <end position="52"/>
    </location>
</feature>
<comment type="caution">
    <text evidence="3">The sequence shown here is derived from an EMBL/GenBank/DDBJ whole genome shotgun (WGS) entry which is preliminary data.</text>
</comment>
<evidence type="ECO:0000256" key="1">
    <source>
        <dbReference type="SAM" id="MobiDB-lite"/>
    </source>
</evidence>
<organism evidence="3 4">
    <name type="scientific">Sporothrix schenckii 1099-18</name>
    <dbReference type="NCBI Taxonomy" id="1397361"/>
    <lineage>
        <taxon>Eukaryota</taxon>
        <taxon>Fungi</taxon>
        <taxon>Dikarya</taxon>
        <taxon>Ascomycota</taxon>
        <taxon>Pezizomycotina</taxon>
        <taxon>Sordariomycetes</taxon>
        <taxon>Sordariomycetidae</taxon>
        <taxon>Ophiostomatales</taxon>
        <taxon>Ophiostomataceae</taxon>
        <taxon>Sporothrix</taxon>
    </lineage>
</organism>
<dbReference type="AlphaFoldDB" id="A0A0F2M3D4"/>
<feature type="compositionally biased region" description="Low complexity" evidence="1">
    <location>
        <begin position="79"/>
        <end position="89"/>
    </location>
</feature>
<name>A0A0F2M3D4_SPOSC</name>
<dbReference type="RefSeq" id="XP_016586295.1">
    <property type="nucleotide sequence ID" value="XM_016731500.1"/>
</dbReference>
<dbReference type="Proteomes" id="UP000033710">
    <property type="component" value="Unassembled WGS sequence"/>
</dbReference>
<feature type="compositionally biased region" description="Basic residues" evidence="1">
    <location>
        <begin position="94"/>
        <end position="105"/>
    </location>
</feature>
<protein>
    <submittedName>
        <fullName evidence="3">Uncharacterized protein</fullName>
    </submittedName>
</protein>
<evidence type="ECO:0000313" key="4">
    <source>
        <dbReference type="Proteomes" id="UP000033710"/>
    </source>
</evidence>
<dbReference type="VEuPathDB" id="FungiDB:SPSK_04702"/>
<proteinExistence type="predicted"/>
<dbReference type="KEGG" id="ssck:SPSK_04702"/>
<feature type="region of interest" description="Disordered" evidence="1">
    <location>
        <begin position="1"/>
        <end position="21"/>
    </location>
</feature>
<accession>A0A0F2M3D4</accession>